<protein>
    <submittedName>
        <fullName evidence="1">Uncharacterized protein</fullName>
    </submittedName>
</protein>
<name>A0ACB6QS81_9PLEO</name>
<dbReference type="Proteomes" id="UP000799755">
    <property type="component" value="Unassembled WGS sequence"/>
</dbReference>
<organism evidence="1 2">
    <name type="scientific">Lindgomyces ingoldianus</name>
    <dbReference type="NCBI Taxonomy" id="673940"/>
    <lineage>
        <taxon>Eukaryota</taxon>
        <taxon>Fungi</taxon>
        <taxon>Dikarya</taxon>
        <taxon>Ascomycota</taxon>
        <taxon>Pezizomycotina</taxon>
        <taxon>Dothideomycetes</taxon>
        <taxon>Pleosporomycetidae</taxon>
        <taxon>Pleosporales</taxon>
        <taxon>Lindgomycetaceae</taxon>
        <taxon>Lindgomyces</taxon>
    </lineage>
</organism>
<keyword evidence="2" id="KW-1185">Reference proteome</keyword>
<accession>A0ACB6QS81</accession>
<proteinExistence type="predicted"/>
<dbReference type="EMBL" id="MU003510">
    <property type="protein sequence ID" value="KAF2469844.1"/>
    <property type="molecule type" value="Genomic_DNA"/>
</dbReference>
<reference evidence="1" key="1">
    <citation type="journal article" date="2020" name="Stud. Mycol.">
        <title>101 Dothideomycetes genomes: a test case for predicting lifestyles and emergence of pathogens.</title>
        <authorList>
            <person name="Haridas S."/>
            <person name="Albert R."/>
            <person name="Binder M."/>
            <person name="Bloem J."/>
            <person name="Labutti K."/>
            <person name="Salamov A."/>
            <person name="Andreopoulos B."/>
            <person name="Baker S."/>
            <person name="Barry K."/>
            <person name="Bills G."/>
            <person name="Bluhm B."/>
            <person name="Cannon C."/>
            <person name="Castanera R."/>
            <person name="Culley D."/>
            <person name="Daum C."/>
            <person name="Ezra D."/>
            <person name="Gonzalez J."/>
            <person name="Henrissat B."/>
            <person name="Kuo A."/>
            <person name="Liang C."/>
            <person name="Lipzen A."/>
            <person name="Lutzoni F."/>
            <person name="Magnuson J."/>
            <person name="Mondo S."/>
            <person name="Nolan M."/>
            <person name="Ohm R."/>
            <person name="Pangilinan J."/>
            <person name="Park H.-J."/>
            <person name="Ramirez L."/>
            <person name="Alfaro M."/>
            <person name="Sun H."/>
            <person name="Tritt A."/>
            <person name="Yoshinaga Y."/>
            <person name="Zwiers L.-H."/>
            <person name="Turgeon B."/>
            <person name="Goodwin S."/>
            <person name="Spatafora J."/>
            <person name="Crous P."/>
            <person name="Grigoriev I."/>
        </authorList>
    </citation>
    <scope>NUCLEOTIDE SEQUENCE</scope>
    <source>
        <strain evidence="1">ATCC 200398</strain>
    </source>
</reference>
<evidence type="ECO:0000313" key="1">
    <source>
        <dbReference type="EMBL" id="KAF2469844.1"/>
    </source>
</evidence>
<comment type="caution">
    <text evidence="1">The sequence shown here is derived from an EMBL/GenBank/DDBJ whole genome shotgun (WGS) entry which is preliminary data.</text>
</comment>
<evidence type="ECO:0000313" key="2">
    <source>
        <dbReference type="Proteomes" id="UP000799755"/>
    </source>
</evidence>
<gene>
    <name evidence="1" type="ORF">BDR25DRAFT_356087</name>
</gene>
<sequence>MFHALVSLWNLSHIEYLDFVEVTTHHCFTTHCTALSSLHYTFEALNLLNSTLSIIHRIHFTYQPASPPIRKAFAMPGGGWMTRAATSVSPPKTEQGEEVRLYNADNDNDEVFPLQAARRYLNNSELPIIGHKHGPEYEFASFVTNITELKNGREGLKNIHQTPDSSAQETSYSIQPSIALLNLSSGSMTRGDYYFNRVSMLSRARHSATQPTCLCIVYTNMIFFRKGIWHTLNKYGRGPRHYLACYITLSSGLLERFAQVSSFLTTVSDPPLSSRKEGRENRQSCSYVILGPLSEVRMKGTPG</sequence>